<sequence>MRAYRADPLDIAFGIAALAIILGIVAFAVAGLLVAAGTDASRSTAFDAYTVRVVRFTLWQAGLSTLLSLAFALPLARALARRPHFTGRAWILRLFAVPLGLPAIVAALGIIAIWGRQGVVNDAYRWLGAEQPISVYGLPGILIAHVFFNMPLVTRLLLAALERVSAEYWRNAAQLGLSAGTVFRLIEWPAMARVIPGIAGLVFMLCATSFTLVLLLGGGPAATTIEVAIYQALRFDFDPPRAVTLALIQIALTGALLGVLALLPRPEEGRGDGALPRRFDARSPRALALDVLVIGLGLVFVVAPLAATLISGIAADLIALLREALVQRALVTSLLIAGAAACLSVVMAGMIARARHAAGGARRHHLAARGLRTSLAGAGSLILLVPPVVLGAGWFLVLRDHVDPLAAAPVIVVVVNALMALPFALRLLEPAYAGHMVRTERLSLSLGLSRMRRLLRVDLPALAPTIGAAFAFSMALSLGDLGAIALFGSQDLVTLPYLLLQRMGSYRTDDAAGLALILGFLCLLFMIAGTRYGGGSVRER</sequence>
<keyword evidence="7 11" id="KW-0812">Transmembrane</keyword>
<feature type="transmembrane region" description="Helical" evidence="11">
    <location>
        <begin position="91"/>
        <end position="115"/>
    </location>
</feature>
<dbReference type="PANTHER" id="PTHR30183">
    <property type="entry name" value="MOLYBDENUM TRANSPORT SYSTEM PERMEASE PROTEIN MODB"/>
    <property type="match status" value="1"/>
</dbReference>
<dbReference type="InterPro" id="IPR035906">
    <property type="entry name" value="MetI-like_sf"/>
</dbReference>
<feature type="transmembrane region" description="Helical" evidence="11">
    <location>
        <begin position="330"/>
        <end position="352"/>
    </location>
</feature>
<dbReference type="CDD" id="cd06261">
    <property type="entry name" value="TM_PBP2"/>
    <property type="match status" value="2"/>
</dbReference>
<evidence type="ECO:0000256" key="3">
    <source>
        <dbReference type="ARBA" id="ARBA00016947"/>
    </source>
</evidence>
<keyword evidence="10 11" id="KW-0472">Membrane</keyword>
<dbReference type="PANTHER" id="PTHR30183:SF9">
    <property type="entry name" value="THIAMINE TRANSPORT SYSTEM PERMEASE PROTEIN THIP"/>
    <property type="match status" value="1"/>
</dbReference>
<feature type="transmembrane region" description="Helical" evidence="11">
    <location>
        <begin position="407"/>
        <end position="428"/>
    </location>
</feature>
<evidence type="ECO:0000256" key="1">
    <source>
        <dbReference type="ARBA" id="ARBA00004429"/>
    </source>
</evidence>
<name>A0A3S9B163_9HYPH</name>
<keyword evidence="6" id="KW-0997">Cell inner membrane</keyword>
<evidence type="ECO:0000256" key="2">
    <source>
        <dbReference type="ARBA" id="ARBA00011650"/>
    </source>
</evidence>
<feature type="transmembrane region" description="Helical" evidence="11">
    <location>
        <begin position="287"/>
        <end position="310"/>
    </location>
</feature>
<keyword evidence="14" id="KW-1185">Reference proteome</keyword>
<feature type="domain" description="ABC transmembrane type-1" evidence="12">
    <location>
        <begin position="330"/>
        <end position="529"/>
    </location>
</feature>
<evidence type="ECO:0000256" key="8">
    <source>
        <dbReference type="ARBA" id="ARBA00022737"/>
    </source>
</evidence>
<evidence type="ECO:0000313" key="14">
    <source>
        <dbReference type="Proteomes" id="UP000268192"/>
    </source>
</evidence>
<evidence type="ECO:0000256" key="10">
    <source>
        <dbReference type="ARBA" id="ARBA00023136"/>
    </source>
</evidence>
<protein>
    <recommendedName>
        <fullName evidence="3">Thiamine transport system permease protein ThiP</fullName>
    </recommendedName>
</protein>
<dbReference type="InterPro" id="IPR005947">
    <property type="entry name" value="ThiP_ABC_transpt"/>
</dbReference>
<feature type="transmembrane region" description="Helical" evidence="11">
    <location>
        <begin position="512"/>
        <end position="532"/>
    </location>
</feature>
<dbReference type="Proteomes" id="UP000268192">
    <property type="component" value="Chromosome"/>
</dbReference>
<evidence type="ECO:0000256" key="6">
    <source>
        <dbReference type="ARBA" id="ARBA00022519"/>
    </source>
</evidence>
<feature type="transmembrane region" description="Helical" evidence="11">
    <location>
        <begin position="454"/>
        <end position="475"/>
    </location>
</feature>
<dbReference type="Pfam" id="PF00528">
    <property type="entry name" value="BPD_transp_1"/>
    <property type="match status" value="1"/>
</dbReference>
<dbReference type="GO" id="GO:0015888">
    <property type="term" value="P:thiamine transport"/>
    <property type="evidence" value="ECO:0007669"/>
    <property type="project" value="InterPro"/>
</dbReference>
<feature type="transmembrane region" description="Helical" evidence="11">
    <location>
        <begin position="373"/>
        <end position="395"/>
    </location>
</feature>
<dbReference type="Gene3D" id="1.10.3720.10">
    <property type="entry name" value="MetI-like"/>
    <property type="match status" value="2"/>
</dbReference>
<gene>
    <name evidence="13" type="primary">thiP</name>
    <name evidence="13" type="ORF">D5400_04570</name>
</gene>
<accession>A0A3S9B163</accession>
<evidence type="ECO:0000256" key="9">
    <source>
        <dbReference type="ARBA" id="ARBA00022989"/>
    </source>
</evidence>
<keyword evidence="8" id="KW-0677">Repeat</keyword>
<feature type="transmembrane region" description="Helical" evidence="11">
    <location>
        <begin position="56"/>
        <end position="79"/>
    </location>
</feature>
<keyword evidence="9 11" id="KW-1133">Transmembrane helix</keyword>
<comment type="subunit">
    <text evidence="2">The complex is composed of two ATP-binding proteins (ThiQ), two transmembrane proteins (ThiP) and a solute-binding protein (ThiB).</text>
</comment>
<dbReference type="NCBIfam" id="TIGR01253">
    <property type="entry name" value="thiP"/>
    <property type="match status" value="1"/>
</dbReference>
<evidence type="ECO:0000256" key="4">
    <source>
        <dbReference type="ARBA" id="ARBA00022448"/>
    </source>
</evidence>
<dbReference type="KEGG" id="abaw:D5400_04570"/>
<dbReference type="RefSeq" id="WP_126008090.1">
    <property type="nucleotide sequence ID" value="NZ_CP032509.1"/>
</dbReference>
<dbReference type="AlphaFoldDB" id="A0A3S9B163"/>
<feature type="transmembrane region" description="Helical" evidence="11">
    <location>
        <begin position="242"/>
        <end position="263"/>
    </location>
</feature>
<dbReference type="InterPro" id="IPR000515">
    <property type="entry name" value="MetI-like"/>
</dbReference>
<organism evidence="13 14">
    <name type="scientific">Georhizobium profundi</name>
    <dbReference type="NCBI Taxonomy" id="2341112"/>
    <lineage>
        <taxon>Bacteria</taxon>
        <taxon>Pseudomonadati</taxon>
        <taxon>Pseudomonadota</taxon>
        <taxon>Alphaproteobacteria</taxon>
        <taxon>Hyphomicrobiales</taxon>
        <taxon>Rhizobiaceae</taxon>
        <taxon>Georhizobium</taxon>
    </lineage>
</organism>
<feature type="transmembrane region" description="Helical" evidence="11">
    <location>
        <begin position="12"/>
        <end position="36"/>
    </location>
</feature>
<dbReference type="SUPFAM" id="SSF161098">
    <property type="entry name" value="MetI-like"/>
    <property type="match status" value="2"/>
</dbReference>
<keyword evidence="5" id="KW-1003">Cell membrane</keyword>
<feature type="transmembrane region" description="Helical" evidence="11">
    <location>
        <begin position="194"/>
        <end position="222"/>
    </location>
</feature>
<evidence type="ECO:0000256" key="7">
    <source>
        <dbReference type="ARBA" id="ARBA00022692"/>
    </source>
</evidence>
<keyword evidence="4 11" id="KW-0813">Transport</keyword>
<comment type="subcellular location">
    <subcellularLocation>
        <location evidence="1">Cell inner membrane</location>
        <topology evidence="1">Multi-pass membrane protein</topology>
    </subcellularLocation>
    <subcellularLocation>
        <location evidence="11">Cell membrane</location>
        <topology evidence="11">Multi-pass membrane protein</topology>
    </subcellularLocation>
</comment>
<proteinExistence type="inferred from homology"/>
<dbReference type="GO" id="GO:0005886">
    <property type="term" value="C:plasma membrane"/>
    <property type="evidence" value="ECO:0007669"/>
    <property type="project" value="UniProtKB-SubCell"/>
</dbReference>
<comment type="similarity">
    <text evidence="11">Belongs to the binding-protein-dependent transport system permease family.</text>
</comment>
<feature type="transmembrane region" description="Helical" evidence="11">
    <location>
        <begin position="135"/>
        <end position="158"/>
    </location>
</feature>
<dbReference type="GO" id="GO:0022857">
    <property type="term" value="F:transmembrane transporter activity"/>
    <property type="evidence" value="ECO:0007669"/>
    <property type="project" value="InterPro"/>
</dbReference>
<dbReference type="PROSITE" id="PS50928">
    <property type="entry name" value="ABC_TM1"/>
    <property type="match status" value="2"/>
</dbReference>
<evidence type="ECO:0000259" key="12">
    <source>
        <dbReference type="PROSITE" id="PS50928"/>
    </source>
</evidence>
<evidence type="ECO:0000313" key="13">
    <source>
        <dbReference type="EMBL" id="AZN70642.1"/>
    </source>
</evidence>
<reference evidence="13 14" key="1">
    <citation type="submission" date="2018-09" db="EMBL/GenBank/DDBJ databases">
        <title>Marinorhizobium profundi gen. nov., sp. nov., isolated from a deep-sea sediment sample from the New Britain Trench and proposal of Marinorhizobiaceae fam. nov. in the order Rhizobiales of the class Alphaproteobacteria.</title>
        <authorList>
            <person name="Cao J."/>
        </authorList>
    </citation>
    <scope>NUCLEOTIDE SEQUENCE [LARGE SCALE GENOMIC DNA]</scope>
    <source>
        <strain evidence="13 14">WS11</strain>
    </source>
</reference>
<feature type="domain" description="ABC transmembrane type-1" evidence="12">
    <location>
        <begin position="54"/>
        <end position="258"/>
    </location>
</feature>
<evidence type="ECO:0000256" key="11">
    <source>
        <dbReference type="RuleBase" id="RU363032"/>
    </source>
</evidence>
<evidence type="ECO:0000256" key="5">
    <source>
        <dbReference type="ARBA" id="ARBA00022475"/>
    </source>
</evidence>
<dbReference type="EMBL" id="CP032509">
    <property type="protein sequence ID" value="AZN70642.1"/>
    <property type="molecule type" value="Genomic_DNA"/>
</dbReference>
<dbReference type="OrthoDB" id="7066776at2"/>